<evidence type="ECO:0000313" key="2">
    <source>
        <dbReference type="EMBL" id="MDY5168689.1"/>
    </source>
</evidence>
<proteinExistence type="predicted"/>
<name>A0A2V2FCW1_9FIRM</name>
<dbReference type="Pfam" id="PF01966">
    <property type="entry name" value="HD"/>
    <property type="match status" value="1"/>
</dbReference>
<evidence type="ECO:0000313" key="4">
    <source>
        <dbReference type="Proteomes" id="UP000247612"/>
    </source>
</evidence>
<evidence type="ECO:0000259" key="1">
    <source>
        <dbReference type="SMART" id="SM00471"/>
    </source>
</evidence>
<dbReference type="Gene3D" id="1.10.3210.10">
    <property type="entry name" value="Hypothetical protein af1432"/>
    <property type="match status" value="1"/>
</dbReference>
<gene>
    <name evidence="3" type="ORF">DES51_1097</name>
    <name evidence="2" type="ORF">MQE39_11240</name>
</gene>
<dbReference type="InterPro" id="IPR003607">
    <property type="entry name" value="HD/PDEase_dom"/>
</dbReference>
<dbReference type="EMBL" id="JALDAW010000016">
    <property type="protein sequence ID" value="MDY5168689.1"/>
    <property type="molecule type" value="Genomic_DNA"/>
</dbReference>
<reference evidence="3 4" key="1">
    <citation type="submission" date="2018-05" db="EMBL/GenBank/DDBJ databases">
        <title>Genomic Encyclopedia of Type Strains, Phase IV (KMG-IV): sequencing the most valuable type-strain genomes for metagenomic binning, comparative biology and taxonomic classification.</title>
        <authorList>
            <person name="Goeker M."/>
        </authorList>
    </citation>
    <scope>NUCLEOTIDE SEQUENCE [LARGE SCALE GENOMIC DNA]</scope>
    <source>
        <strain evidence="3 4">JC118</strain>
    </source>
</reference>
<dbReference type="SMART" id="SM00471">
    <property type="entry name" value="HDc"/>
    <property type="match status" value="1"/>
</dbReference>
<dbReference type="AlphaFoldDB" id="A0A2V2FCW1"/>
<dbReference type="SUPFAM" id="SSF109604">
    <property type="entry name" value="HD-domain/PDEase-like"/>
    <property type="match status" value="1"/>
</dbReference>
<evidence type="ECO:0000313" key="3">
    <source>
        <dbReference type="EMBL" id="PXX77757.1"/>
    </source>
</evidence>
<dbReference type="CDD" id="cd00077">
    <property type="entry name" value="HDc"/>
    <property type="match status" value="1"/>
</dbReference>
<dbReference type="Proteomes" id="UP001276902">
    <property type="component" value="Unassembled WGS sequence"/>
</dbReference>
<keyword evidence="4" id="KW-1185">Reference proteome</keyword>
<accession>A0A2V2FCW1</accession>
<dbReference type="RefSeq" id="WP_022938952.1">
    <property type="nucleotide sequence ID" value="NZ_BAABZA010000003.1"/>
</dbReference>
<dbReference type="EMBL" id="QJKH01000009">
    <property type="protein sequence ID" value="PXX77757.1"/>
    <property type="molecule type" value="Genomic_DNA"/>
</dbReference>
<sequence length="182" mass="21318">MEKAIYSRLDLNDITNPKIREFNEILSDLLTMNEVQQLDEFSQHLNTTRLQHSLNVAYYTFLICRKFNWHTKEATRAALLHDLFHYDWREKTHEGWHPALHPRVALENARKIADVTPLMADCIVKHMWPMTLKAPRYKEGWVITGMDKYCATLECIHQSSSIVRKSAAVMYLASFISFIHLG</sequence>
<dbReference type="Proteomes" id="UP000247612">
    <property type="component" value="Unassembled WGS sequence"/>
</dbReference>
<dbReference type="InterPro" id="IPR006674">
    <property type="entry name" value="HD_domain"/>
</dbReference>
<dbReference type="GeneID" id="94442142"/>
<dbReference type="STRING" id="1034346.GCA_000313565_02668"/>
<dbReference type="OrthoDB" id="360187at2"/>
<comment type="caution">
    <text evidence="3">The sequence shown here is derived from an EMBL/GenBank/DDBJ whole genome shotgun (WGS) entry which is preliminary data.</text>
</comment>
<organism evidence="3 4">
    <name type="scientific">Dielma fastidiosa</name>
    <dbReference type="NCBI Taxonomy" id="1034346"/>
    <lineage>
        <taxon>Bacteria</taxon>
        <taxon>Bacillati</taxon>
        <taxon>Bacillota</taxon>
        <taxon>Erysipelotrichia</taxon>
        <taxon>Erysipelotrichales</taxon>
        <taxon>Erysipelotrichaceae</taxon>
        <taxon>Dielma</taxon>
    </lineage>
</organism>
<protein>
    <submittedName>
        <fullName evidence="2">HD domain-containing protein</fullName>
    </submittedName>
</protein>
<reference evidence="2" key="2">
    <citation type="submission" date="2022-03" db="EMBL/GenBank/DDBJ databases">
        <title>First case of bacteraemia caused by Dielma fastidiosa in a patient hospitalised with diverticulitis.</title>
        <authorList>
            <person name="Forman-Ankjaer B."/>
            <person name="Hvid-Jensen F."/>
            <person name="Kobel C.M."/>
            <person name="Greve T."/>
        </authorList>
    </citation>
    <scope>NUCLEOTIDE SEQUENCE</scope>
    <source>
        <strain evidence="2">AUH_DF_2021</strain>
    </source>
</reference>
<feature type="domain" description="HD/PDEase" evidence="1">
    <location>
        <begin position="45"/>
        <end position="161"/>
    </location>
</feature>